<name>A0AAV0BUI7_PHAPC</name>
<keyword evidence="2" id="KW-1185">Reference proteome</keyword>
<dbReference type="Proteomes" id="UP001153365">
    <property type="component" value="Unassembled WGS sequence"/>
</dbReference>
<evidence type="ECO:0000313" key="2">
    <source>
        <dbReference type="Proteomes" id="UP001153365"/>
    </source>
</evidence>
<dbReference type="PANTHER" id="PTHR46579:SF1">
    <property type="entry name" value="F5_8 TYPE C DOMAIN-CONTAINING PROTEIN"/>
    <property type="match status" value="1"/>
</dbReference>
<dbReference type="EMBL" id="CALTRL010006291">
    <property type="protein sequence ID" value="CAH7690395.1"/>
    <property type="molecule type" value="Genomic_DNA"/>
</dbReference>
<protein>
    <submittedName>
        <fullName evidence="1">Uncharacterized protein</fullName>
    </submittedName>
</protein>
<comment type="caution">
    <text evidence="1">The sequence shown here is derived from an EMBL/GenBank/DDBJ whole genome shotgun (WGS) entry which is preliminary data.</text>
</comment>
<accession>A0AAV0BUI7</accession>
<proteinExistence type="predicted"/>
<dbReference type="AlphaFoldDB" id="A0AAV0BUI7"/>
<dbReference type="PANTHER" id="PTHR46579">
    <property type="entry name" value="F5/8 TYPE C DOMAIN-CONTAINING PROTEIN-RELATED"/>
    <property type="match status" value="1"/>
</dbReference>
<evidence type="ECO:0000313" key="1">
    <source>
        <dbReference type="EMBL" id="CAH7690395.1"/>
    </source>
</evidence>
<organism evidence="1 2">
    <name type="scientific">Phakopsora pachyrhizi</name>
    <name type="common">Asian soybean rust disease fungus</name>
    <dbReference type="NCBI Taxonomy" id="170000"/>
    <lineage>
        <taxon>Eukaryota</taxon>
        <taxon>Fungi</taxon>
        <taxon>Dikarya</taxon>
        <taxon>Basidiomycota</taxon>
        <taxon>Pucciniomycotina</taxon>
        <taxon>Pucciniomycetes</taxon>
        <taxon>Pucciniales</taxon>
        <taxon>Phakopsoraceae</taxon>
        <taxon>Phakopsora</taxon>
    </lineage>
</organism>
<gene>
    <name evidence="1" type="ORF">PPACK8108_LOCUS25736</name>
</gene>
<reference evidence="1" key="1">
    <citation type="submission" date="2022-06" db="EMBL/GenBank/DDBJ databases">
        <authorList>
            <consortium name="SYNGENTA / RWTH Aachen University"/>
        </authorList>
    </citation>
    <scope>NUCLEOTIDE SEQUENCE</scope>
</reference>
<sequence>MLWNPGLKIPTSRSPNGWYIHVALLTSVCNLPEIQKVIGYVSHSAENFCSFCHLTQKENHSVDYKNWVYRNYNEHIKASSAWKTAATNAARKKLLTKEGTRWSVLNELEYWDPTKLVVVHTMHCLSGILEYHAHPVWNFDLLSKELQKNQQAPTILLKDALSSGIGNMIADEEDFYESPQSNLRFQSGNLVPHHQLNTPAIDHSEILEIESALNILSINQDIYKDDGDILEPEGESFSYPSLLNTGHLKIIHQTIKRCSVPPWMHLPPANLRNAAHGKLQSVDWIILFTTIIPFAIPLLENLDKTVIKNIFDLVIISEIILNYKTSEQAVENYYKHLVSYRVGLQKLRPDLSPTPNQHMAFHIPLKNANFGPSSSLACWQLEQFNGILQKTPNNGKLGNS</sequence>